<proteinExistence type="predicted"/>
<dbReference type="OMA" id="CTICENI"/>
<keyword evidence="4" id="KW-1185">Reference proteome</keyword>
<reference evidence="2 4" key="2">
    <citation type="journal article" date="2013" name="Nature">
        <title>Insights into bilaterian evolution from three spiralian genomes.</title>
        <authorList>
            <person name="Simakov O."/>
            <person name="Marletaz F."/>
            <person name="Cho S.J."/>
            <person name="Edsinger-Gonzales E."/>
            <person name="Havlak P."/>
            <person name="Hellsten U."/>
            <person name="Kuo D.H."/>
            <person name="Larsson T."/>
            <person name="Lv J."/>
            <person name="Arendt D."/>
            <person name="Savage R."/>
            <person name="Osoegawa K."/>
            <person name="de Jong P."/>
            <person name="Grimwood J."/>
            <person name="Chapman J.A."/>
            <person name="Shapiro H."/>
            <person name="Aerts A."/>
            <person name="Otillar R.P."/>
            <person name="Terry A.Y."/>
            <person name="Boore J.L."/>
            <person name="Grigoriev I.V."/>
            <person name="Lindberg D.R."/>
            <person name="Seaver E.C."/>
            <person name="Weisblat D.A."/>
            <person name="Putnam N.H."/>
            <person name="Rokhsar D.S."/>
        </authorList>
    </citation>
    <scope>NUCLEOTIDE SEQUENCE</scope>
    <source>
        <strain evidence="2 4">I ESC-2004</strain>
    </source>
</reference>
<feature type="region of interest" description="Disordered" evidence="1">
    <location>
        <begin position="41"/>
        <end position="66"/>
    </location>
</feature>
<dbReference type="EnsemblMetazoa" id="CapteT212487">
    <property type="protein sequence ID" value="CapteP212487"/>
    <property type="gene ID" value="CapteG212487"/>
</dbReference>
<dbReference type="EMBL" id="AMQN01021161">
    <property type="status" value="NOT_ANNOTATED_CDS"/>
    <property type="molecule type" value="Genomic_DNA"/>
</dbReference>
<organism evidence="2">
    <name type="scientific">Capitella teleta</name>
    <name type="common">Polychaete worm</name>
    <dbReference type="NCBI Taxonomy" id="283909"/>
    <lineage>
        <taxon>Eukaryota</taxon>
        <taxon>Metazoa</taxon>
        <taxon>Spiralia</taxon>
        <taxon>Lophotrochozoa</taxon>
        <taxon>Annelida</taxon>
        <taxon>Polychaeta</taxon>
        <taxon>Sedentaria</taxon>
        <taxon>Scolecida</taxon>
        <taxon>Capitellidae</taxon>
        <taxon>Capitella</taxon>
    </lineage>
</organism>
<evidence type="ECO:0000313" key="2">
    <source>
        <dbReference type="EMBL" id="ELU09529.1"/>
    </source>
</evidence>
<dbReference type="OrthoDB" id="6161632at2759"/>
<reference evidence="3" key="3">
    <citation type="submission" date="2015-06" db="UniProtKB">
        <authorList>
            <consortium name="EnsemblMetazoa"/>
        </authorList>
    </citation>
    <scope>IDENTIFICATION</scope>
</reference>
<sequence>MPPDRRYYVNQEEARQRWRVNFMIESIIHGIIDDLPDESLEEENIQPSEKHDLPEHVQPTEEHDLPERGQGEAIIPLEDQDKSDSEGTSIVIDTSGLNFDLASDDEVLQIDRGSRKRQRNEEQWKRNIRKRLRQSGEEYVSSKGKKIKRRELKTVGCRCVYGCMDKFTEEDRHHLFTDYWKQSQSSQRSFIHNNVQKKKKRTGRRKISKREFTFHYHLPHNGQSLEVCKAFFLATFDIGQKTNAESRVTEKNNEEAKKNIKLHIESFPKVSSHYCRDRSKRQYLESSLSVRKMYSLYKEWCQERGIEVQKEWLYREIFNTEYNLSFHHSKKDLCDYCESFKNIASPNEDEKEEYQKHMDRKIEARLSKQKDKDLAQNDSNYVVATFDLEKVLLVISLNVSKLYYLRKLSTYNFTLFNLASKDVVCYMWHEGEGSKRSSEIASCLERYMASLPSTVNHITFYSDTAGGQNRNQINAAMFLMYLKKHPSVHTIDQKFMESGHSQMEVDCVHSTVERMGRTNKIYSPFDWYTIVRSCRPQQPYNVIEMEHGDFQDHKKVSSSVIKNRNKAADGSKHFLRLLLRSKLHHHWSNPTTLSLILKTSCGLPFRPNTCRTSPIISLFVLPSFFCNPYTIGP</sequence>
<dbReference type="HOGENOM" id="CLU_432282_0_0_1"/>
<dbReference type="EMBL" id="AMQN01021160">
    <property type="status" value="NOT_ANNOTATED_CDS"/>
    <property type="molecule type" value="Genomic_DNA"/>
</dbReference>
<dbReference type="Proteomes" id="UP000014760">
    <property type="component" value="Unassembled WGS sequence"/>
</dbReference>
<reference evidence="4" key="1">
    <citation type="submission" date="2012-12" db="EMBL/GenBank/DDBJ databases">
        <authorList>
            <person name="Hellsten U."/>
            <person name="Grimwood J."/>
            <person name="Chapman J.A."/>
            <person name="Shapiro H."/>
            <person name="Aerts A."/>
            <person name="Otillar R.P."/>
            <person name="Terry A.Y."/>
            <person name="Boore J.L."/>
            <person name="Simakov O."/>
            <person name="Marletaz F."/>
            <person name="Cho S.-J."/>
            <person name="Edsinger-Gonzales E."/>
            <person name="Havlak P."/>
            <person name="Kuo D.-H."/>
            <person name="Larsson T."/>
            <person name="Lv J."/>
            <person name="Arendt D."/>
            <person name="Savage R."/>
            <person name="Osoegawa K."/>
            <person name="de Jong P."/>
            <person name="Lindberg D.R."/>
            <person name="Seaver E.C."/>
            <person name="Weisblat D.A."/>
            <person name="Putnam N.H."/>
            <person name="Grigoriev I.V."/>
            <person name="Rokhsar D.S."/>
        </authorList>
    </citation>
    <scope>NUCLEOTIDE SEQUENCE</scope>
    <source>
        <strain evidence="4">I ESC-2004</strain>
    </source>
</reference>
<dbReference type="EMBL" id="KB298212">
    <property type="protein sequence ID" value="ELU09529.1"/>
    <property type="molecule type" value="Genomic_DNA"/>
</dbReference>
<dbReference type="AlphaFoldDB" id="R7USQ6"/>
<gene>
    <name evidence="2" type="ORF">CAPTEDRAFT_212487</name>
</gene>
<evidence type="ECO:0000256" key="1">
    <source>
        <dbReference type="SAM" id="MobiDB-lite"/>
    </source>
</evidence>
<name>R7USQ6_CAPTE</name>
<evidence type="ECO:0000313" key="3">
    <source>
        <dbReference type="EnsemblMetazoa" id="CapteP212487"/>
    </source>
</evidence>
<dbReference type="PANTHER" id="PTHR10773">
    <property type="entry name" value="DNA-DIRECTED RNA POLYMERASES I, II, AND III SUBUNIT RPABC2"/>
    <property type="match status" value="1"/>
</dbReference>
<dbReference type="PANTHER" id="PTHR10773:SF19">
    <property type="match status" value="1"/>
</dbReference>
<protein>
    <submittedName>
        <fullName evidence="2 3">Uncharacterized protein</fullName>
    </submittedName>
</protein>
<feature type="compositionally biased region" description="Basic and acidic residues" evidence="1">
    <location>
        <begin position="48"/>
        <end position="66"/>
    </location>
</feature>
<evidence type="ECO:0000313" key="4">
    <source>
        <dbReference type="Proteomes" id="UP000014760"/>
    </source>
</evidence>
<accession>R7USQ6</accession>